<reference evidence="5 6" key="1">
    <citation type="journal article" date="2013" name="Antonie Van Leeuwenhoek">
        <title>Actinoplanes hulinensis sp. nov., a novel actinomycete isolated from soybean root (Glycine max (L.) Merr).</title>
        <authorList>
            <person name="Shen Y."/>
            <person name="Liu C."/>
            <person name="Wang X."/>
            <person name="Zhao J."/>
            <person name="Jia F."/>
            <person name="Zhang Y."/>
            <person name="Wang L."/>
            <person name="Yang D."/>
            <person name="Xiang W."/>
        </authorList>
    </citation>
    <scope>NUCLEOTIDE SEQUENCE [LARGE SCALE GENOMIC DNA]</scope>
    <source>
        <strain evidence="5 6">NEAU-M9</strain>
    </source>
</reference>
<evidence type="ECO:0000256" key="1">
    <source>
        <dbReference type="ARBA" id="ARBA00023015"/>
    </source>
</evidence>
<dbReference type="PRINTS" id="PR00038">
    <property type="entry name" value="HTHLUXR"/>
</dbReference>
<organism evidence="5 6">
    <name type="scientific">Actinoplanes hulinensis</name>
    <dbReference type="NCBI Taxonomy" id="1144547"/>
    <lineage>
        <taxon>Bacteria</taxon>
        <taxon>Bacillati</taxon>
        <taxon>Actinomycetota</taxon>
        <taxon>Actinomycetes</taxon>
        <taxon>Micromonosporales</taxon>
        <taxon>Micromonosporaceae</taxon>
        <taxon>Actinoplanes</taxon>
    </lineage>
</organism>
<keyword evidence="1" id="KW-0805">Transcription regulation</keyword>
<name>A0ABS7BH39_9ACTN</name>
<dbReference type="CDD" id="cd06170">
    <property type="entry name" value="LuxR_C_like"/>
    <property type="match status" value="1"/>
</dbReference>
<dbReference type="Pfam" id="PF00196">
    <property type="entry name" value="GerE"/>
    <property type="match status" value="1"/>
</dbReference>
<dbReference type="InterPro" id="IPR036388">
    <property type="entry name" value="WH-like_DNA-bd_sf"/>
</dbReference>
<keyword evidence="2" id="KW-0238">DNA-binding</keyword>
<evidence type="ECO:0000313" key="5">
    <source>
        <dbReference type="EMBL" id="MBW6440122.1"/>
    </source>
</evidence>
<dbReference type="PROSITE" id="PS00622">
    <property type="entry name" value="HTH_LUXR_1"/>
    <property type="match status" value="1"/>
</dbReference>
<evidence type="ECO:0000256" key="2">
    <source>
        <dbReference type="ARBA" id="ARBA00023125"/>
    </source>
</evidence>
<protein>
    <submittedName>
        <fullName evidence="5">Helix-turn-helix transcriptional regulator</fullName>
    </submittedName>
</protein>
<evidence type="ECO:0000313" key="6">
    <source>
        <dbReference type="Proteomes" id="UP001519863"/>
    </source>
</evidence>
<dbReference type="Gene3D" id="1.10.10.10">
    <property type="entry name" value="Winged helix-like DNA-binding domain superfamily/Winged helix DNA-binding domain"/>
    <property type="match status" value="1"/>
</dbReference>
<sequence length="180" mass="19448">MRLLASRDYESILDLAGRLVGDLPARRSWELVCETLMAALSAPRAAVFDDEAQARSVFGGLKQLAIPVGGPAVVVARGGSDFSGRERAYAARLRPVLVALHHRQPAPGRPDHAAAAGVTPRELAVLRLLAQGWTAVAIGRRLAIHPCTVSKHQQNLYRKLGTNDRLTTVLHAQMLGLLDR</sequence>
<dbReference type="RefSeq" id="WP_220149236.1">
    <property type="nucleotide sequence ID" value="NZ_JAHXZI010000037.1"/>
</dbReference>
<dbReference type="Proteomes" id="UP001519863">
    <property type="component" value="Unassembled WGS sequence"/>
</dbReference>
<dbReference type="SMART" id="SM00421">
    <property type="entry name" value="HTH_LUXR"/>
    <property type="match status" value="1"/>
</dbReference>
<proteinExistence type="predicted"/>
<accession>A0ABS7BH39</accession>
<dbReference type="PANTHER" id="PTHR44688:SF16">
    <property type="entry name" value="DNA-BINDING TRANSCRIPTIONAL ACTIVATOR DEVR_DOSR"/>
    <property type="match status" value="1"/>
</dbReference>
<dbReference type="EMBL" id="JAHXZI010000037">
    <property type="protein sequence ID" value="MBW6440122.1"/>
    <property type="molecule type" value="Genomic_DNA"/>
</dbReference>
<evidence type="ECO:0000259" key="4">
    <source>
        <dbReference type="PROSITE" id="PS50043"/>
    </source>
</evidence>
<keyword evidence="3" id="KW-0804">Transcription</keyword>
<dbReference type="PROSITE" id="PS50043">
    <property type="entry name" value="HTH_LUXR_2"/>
    <property type="match status" value="1"/>
</dbReference>
<evidence type="ECO:0000256" key="3">
    <source>
        <dbReference type="ARBA" id="ARBA00023163"/>
    </source>
</evidence>
<dbReference type="InterPro" id="IPR000792">
    <property type="entry name" value="Tscrpt_reg_LuxR_C"/>
</dbReference>
<feature type="domain" description="HTH luxR-type" evidence="4">
    <location>
        <begin position="111"/>
        <end position="176"/>
    </location>
</feature>
<keyword evidence="6" id="KW-1185">Reference proteome</keyword>
<dbReference type="SUPFAM" id="SSF46894">
    <property type="entry name" value="C-terminal effector domain of the bipartite response regulators"/>
    <property type="match status" value="1"/>
</dbReference>
<dbReference type="PANTHER" id="PTHR44688">
    <property type="entry name" value="DNA-BINDING TRANSCRIPTIONAL ACTIVATOR DEVR_DOSR"/>
    <property type="match status" value="1"/>
</dbReference>
<comment type="caution">
    <text evidence="5">The sequence shown here is derived from an EMBL/GenBank/DDBJ whole genome shotgun (WGS) entry which is preliminary data.</text>
</comment>
<gene>
    <name evidence="5" type="ORF">KZ829_41000</name>
</gene>
<dbReference type="InterPro" id="IPR016032">
    <property type="entry name" value="Sig_transdc_resp-reg_C-effctor"/>
</dbReference>